<feature type="non-terminal residue" evidence="2">
    <location>
        <position position="1"/>
    </location>
</feature>
<evidence type="ECO:0000313" key="3">
    <source>
        <dbReference type="Proteomes" id="UP000198287"/>
    </source>
</evidence>
<protein>
    <submittedName>
        <fullName evidence="2">Uncharacterized protein</fullName>
    </submittedName>
</protein>
<evidence type="ECO:0000256" key="1">
    <source>
        <dbReference type="SAM" id="MobiDB-lite"/>
    </source>
</evidence>
<reference evidence="2 3" key="1">
    <citation type="submission" date="2015-12" db="EMBL/GenBank/DDBJ databases">
        <title>The genome of Folsomia candida.</title>
        <authorList>
            <person name="Faddeeva A."/>
            <person name="Derks M.F."/>
            <person name="Anvar Y."/>
            <person name="Smit S."/>
            <person name="Van Straalen N."/>
            <person name="Roelofs D."/>
        </authorList>
    </citation>
    <scope>NUCLEOTIDE SEQUENCE [LARGE SCALE GENOMIC DNA]</scope>
    <source>
        <strain evidence="2 3">VU population</strain>
        <tissue evidence="2">Whole body</tissue>
    </source>
</reference>
<accession>A0A226EJ00</accession>
<dbReference type="Proteomes" id="UP000198287">
    <property type="component" value="Unassembled WGS sequence"/>
</dbReference>
<evidence type="ECO:0000313" key="2">
    <source>
        <dbReference type="EMBL" id="OXA57198.1"/>
    </source>
</evidence>
<organism evidence="2 3">
    <name type="scientific">Folsomia candida</name>
    <name type="common">Springtail</name>
    <dbReference type="NCBI Taxonomy" id="158441"/>
    <lineage>
        <taxon>Eukaryota</taxon>
        <taxon>Metazoa</taxon>
        <taxon>Ecdysozoa</taxon>
        <taxon>Arthropoda</taxon>
        <taxon>Hexapoda</taxon>
        <taxon>Collembola</taxon>
        <taxon>Entomobryomorpha</taxon>
        <taxon>Isotomoidea</taxon>
        <taxon>Isotomidae</taxon>
        <taxon>Proisotominae</taxon>
        <taxon>Folsomia</taxon>
    </lineage>
</organism>
<feature type="region of interest" description="Disordered" evidence="1">
    <location>
        <begin position="96"/>
        <end position="119"/>
    </location>
</feature>
<keyword evidence="3" id="KW-1185">Reference proteome</keyword>
<gene>
    <name evidence="2" type="ORF">Fcan01_08542</name>
</gene>
<name>A0A226EJ00_FOLCA</name>
<dbReference type="AlphaFoldDB" id="A0A226EJ00"/>
<proteinExistence type="predicted"/>
<dbReference type="EMBL" id="LNIX01000003">
    <property type="protein sequence ID" value="OXA57198.1"/>
    <property type="molecule type" value="Genomic_DNA"/>
</dbReference>
<sequence length="119" mass="13213">RPADPLDLLLARHKFWDPSRKSGSWMRDVGRDSCKKPNFSMTIKSSPHPLLSLCPSEVVYLVRIDVSDSIRTGETHNERKTLYGIKKSISGAAEAQQRSITGHASSSFTTCNQKTQPVA</sequence>
<comment type="caution">
    <text evidence="2">The sequence shown here is derived from an EMBL/GenBank/DDBJ whole genome shotgun (WGS) entry which is preliminary data.</text>
</comment>